<dbReference type="OMA" id="ERCERIK"/>
<protein>
    <recommendedName>
        <fullName evidence="4">Secreted protein</fullName>
    </recommendedName>
</protein>
<feature type="chain" id="PRO_5001829750" description="Secreted protein" evidence="1">
    <location>
        <begin position="23"/>
        <end position="87"/>
    </location>
</feature>
<name>A0A087TKK0_STEMI</name>
<feature type="non-terminal residue" evidence="2">
    <location>
        <position position="87"/>
    </location>
</feature>
<keyword evidence="3" id="KW-1185">Reference proteome</keyword>
<evidence type="ECO:0000313" key="3">
    <source>
        <dbReference type="Proteomes" id="UP000054359"/>
    </source>
</evidence>
<proteinExistence type="predicted"/>
<evidence type="ECO:0008006" key="4">
    <source>
        <dbReference type="Google" id="ProtNLM"/>
    </source>
</evidence>
<feature type="signal peptide" evidence="1">
    <location>
        <begin position="1"/>
        <end position="22"/>
    </location>
</feature>
<sequence>MTLAFALFLLFVITTSVLETHGSTFSQPMNTQHGYCEGRAFGRIAVGEVGYDDTNCLKYTCSPWEISGEGCNKIQPPEGCQLVKGSG</sequence>
<keyword evidence="1" id="KW-0732">Signal</keyword>
<dbReference type="EMBL" id="KK115653">
    <property type="protein sequence ID" value="KFM65639.1"/>
    <property type="molecule type" value="Genomic_DNA"/>
</dbReference>
<organism evidence="2 3">
    <name type="scientific">Stegodyphus mimosarum</name>
    <name type="common">African social velvet spider</name>
    <dbReference type="NCBI Taxonomy" id="407821"/>
    <lineage>
        <taxon>Eukaryota</taxon>
        <taxon>Metazoa</taxon>
        <taxon>Ecdysozoa</taxon>
        <taxon>Arthropoda</taxon>
        <taxon>Chelicerata</taxon>
        <taxon>Arachnida</taxon>
        <taxon>Araneae</taxon>
        <taxon>Araneomorphae</taxon>
        <taxon>Entelegynae</taxon>
        <taxon>Eresoidea</taxon>
        <taxon>Eresidae</taxon>
        <taxon>Stegodyphus</taxon>
    </lineage>
</organism>
<gene>
    <name evidence="2" type="ORF">X975_12944</name>
</gene>
<dbReference type="Proteomes" id="UP000054359">
    <property type="component" value="Unassembled WGS sequence"/>
</dbReference>
<dbReference type="AlphaFoldDB" id="A0A087TKK0"/>
<evidence type="ECO:0000256" key="1">
    <source>
        <dbReference type="SAM" id="SignalP"/>
    </source>
</evidence>
<evidence type="ECO:0000313" key="2">
    <source>
        <dbReference type="EMBL" id="KFM65639.1"/>
    </source>
</evidence>
<accession>A0A087TKK0</accession>
<dbReference type="OrthoDB" id="6473836at2759"/>
<reference evidence="2 3" key="1">
    <citation type="submission" date="2013-11" db="EMBL/GenBank/DDBJ databases">
        <title>Genome sequencing of Stegodyphus mimosarum.</title>
        <authorList>
            <person name="Bechsgaard J."/>
        </authorList>
    </citation>
    <scope>NUCLEOTIDE SEQUENCE [LARGE SCALE GENOMIC DNA]</scope>
</reference>